<sequence>MFKVTFDIPYRETVAGNTSDGLCIPLPEGIMPKPGETWIVEAVRRISARTYYVRLIRPWRGLLADYECIQKGNPDFNKGVLCFNDGTSFPLSRTAYARAWEDYQILSSNTNAVIIRDGMAVRWRKKGKPPEEMPLHRFATKYKRQQLLGKQEDIENFLNSLELLVAKAVEESRKKKEKNRKGWPAAEGCNASSSSLHLLD</sequence>
<accession>A5D0I9</accession>
<organism evidence="2 3">
    <name type="scientific">Pelotomaculum thermopropionicum (strain DSM 13744 / JCM 10971 / SI)</name>
    <dbReference type="NCBI Taxonomy" id="370438"/>
    <lineage>
        <taxon>Bacteria</taxon>
        <taxon>Bacillati</taxon>
        <taxon>Bacillota</taxon>
        <taxon>Clostridia</taxon>
        <taxon>Eubacteriales</taxon>
        <taxon>Desulfotomaculaceae</taxon>
        <taxon>Pelotomaculum</taxon>
    </lineage>
</organism>
<evidence type="ECO:0000256" key="1">
    <source>
        <dbReference type="SAM" id="MobiDB-lite"/>
    </source>
</evidence>
<proteinExistence type="predicted"/>
<dbReference type="Proteomes" id="UP000006556">
    <property type="component" value="Chromosome"/>
</dbReference>
<evidence type="ECO:0000313" key="2">
    <source>
        <dbReference type="EMBL" id="BAF60229.1"/>
    </source>
</evidence>
<name>A5D0I9_PELTS</name>
<feature type="compositionally biased region" description="Polar residues" evidence="1">
    <location>
        <begin position="190"/>
        <end position="200"/>
    </location>
</feature>
<keyword evidence="3" id="KW-1185">Reference proteome</keyword>
<evidence type="ECO:0000313" key="3">
    <source>
        <dbReference type="Proteomes" id="UP000006556"/>
    </source>
</evidence>
<dbReference type="EMBL" id="AP009389">
    <property type="protein sequence ID" value="BAF60229.1"/>
    <property type="molecule type" value="Genomic_DNA"/>
</dbReference>
<reference evidence="3" key="1">
    <citation type="journal article" date="2008" name="Genome Res.">
        <title>The genome of Pelotomaculum thermopropionicum reveals niche-associated evolution in anaerobic microbiota.</title>
        <authorList>
            <person name="Kosaka T."/>
            <person name="Kato S."/>
            <person name="Shimoyama T."/>
            <person name="Ishii S."/>
            <person name="Abe T."/>
            <person name="Watanabe K."/>
        </authorList>
    </citation>
    <scope>NUCLEOTIDE SEQUENCE [LARGE SCALE GENOMIC DNA]</scope>
    <source>
        <strain evidence="3">DSM 13744 / JCM 10971 / SI</strain>
    </source>
</reference>
<dbReference type="AlphaFoldDB" id="A5D0I9"/>
<dbReference type="KEGG" id="pth:PTH_2048"/>
<dbReference type="HOGENOM" id="CLU_1365130_0_0_9"/>
<feature type="region of interest" description="Disordered" evidence="1">
    <location>
        <begin position="172"/>
        <end position="200"/>
    </location>
</feature>
<gene>
    <name evidence="2" type="ordered locus">PTH_2048</name>
</gene>
<protein>
    <submittedName>
        <fullName evidence="2">Uncharacterized protein</fullName>
    </submittedName>
</protein>
<dbReference type="STRING" id="370438.PTH_2048"/>